<organism evidence="3 4">
    <name type="scientific">Micromonospora avicenniae</name>
    <dbReference type="NCBI Taxonomy" id="1198245"/>
    <lineage>
        <taxon>Bacteria</taxon>
        <taxon>Bacillati</taxon>
        <taxon>Actinomycetota</taxon>
        <taxon>Actinomycetes</taxon>
        <taxon>Micromonosporales</taxon>
        <taxon>Micromonosporaceae</taxon>
        <taxon>Micromonospora</taxon>
    </lineage>
</organism>
<keyword evidence="4" id="KW-1185">Reference proteome</keyword>
<dbReference type="OrthoDB" id="6377837at2"/>
<sequence length="453" mass="49174">MARHPVNPPTDGWSLTLPPRLWAALADHLFRGDKEEHGAVILAGRADGPRGPRLLARELIIAKDGIDYVPGETGYRALAPSFVRDAAVRARNEGLAYLAVHNHFGDVRAGFSPIDLASHERGYPALRQITGQVVGGLVFTPQAAAGDLWLPDGSRVNLAETVIPGGNLIRLRPRPAREGAINLVHDRQARLFGQLGQESLSRMRVAVVGLGGVGSILVEGLARLGVGNLLLIDNDTVDETNLPRLLAAERDDIDKPKTVPAERNARRANPQIRLTVLEERVETSRARQALTSCDWIFLAADSHSARFWVNATVNQYLIPATQIGVKIPVDDQGNVGEIHAVNRFFVPGSGCMWCNGLIDPTELAIDMHPEHERAAARYVAGVPAPSVIALNGLVAMEAINHFMLATTGMHHDAGDTTSTIHLPRQRKRSAQLPRQDEHCPWCSPHGHLGQGET</sequence>
<evidence type="ECO:0000313" key="3">
    <source>
        <dbReference type="EMBL" id="SIR90280.1"/>
    </source>
</evidence>
<dbReference type="GO" id="GO:0061504">
    <property type="term" value="P:cyclic threonylcarbamoyladenosine biosynthetic process"/>
    <property type="evidence" value="ECO:0007669"/>
    <property type="project" value="TreeGrafter"/>
</dbReference>
<dbReference type="RefSeq" id="WP_076473564.1">
    <property type="nucleotide sequence ID" value="NZ_FTNF01000026.1"/>
</dbReference>
<reference evidence="3 4" key="1">
    <citation type="submission" date="2017-01" db="EMBL/GenBank/DDBJ databases">
        <authorList>
            <person name="Mah S.A."/>
            <person name="Swanson W.J."/>
            <person name="Moy G.W."/>
            <person name="Vacquier V.D."/>
        </authorList>
    </citation>
    <scope>NUCLEOTIDE SEQUENCE [LARGE SCALE GENOMIC DNA]</scope>
    <source>
        <strain evidence="3 4">DSM 45758</strain>
    </source>
</reference>
<protein>
    <submittedName>
        <fullName evidence="3">Molybdopterin or thiamine biosynthesis adenylyltransferase</fullName>
    </submittedName>
</protein>
<dbReference type="EMBL" id="FTNF01000026">
    <property type="protein sequence ID" value="SIR90280.1"/>
    <property type="molecule type" value="Genomic_DNA"/>
</dbReference>
<dbReference type="AlphaFoldDB" id="A0A1N7EQD7"/>
<proteinExistence type="predicted"/>
<dbReference type="STRING" id="1198245.SAMN05444858_12616"/>
<dbReference type="Pfam" id="PF00899">
    <property type="entry name" value="ThiF"/>
    <property type="match status" value="1"/>
</dbReference>
<dbReference type="PANTHER" id="PTHR43267">
    <property type="entry name" value="TRNA THREONYLCARBAMOYLADENOSINE DEHYDRATASE"/>
    <property type="match status" value="1"/>
</dbReference>
<name>A0A1N7EQD7_9ACTN</name>
<feature type="region of interest" description="Disordered" evidence="1">
    <location>
        <begin position="420"/>
        <end position="453"/>
    </location>
</feature>
<dbReference type="Proteomes" id="UP000186004">
    <property type="component" value="Unassembled WGS sequence"/>
</dbReference>
<accession>A0A1N7EQD7</accession>
<dbReference type="GO" id="GO:0008641">
    <property type="term" value="F:ubiquitin-like modifier activating enzyme activity"/>
    <property type="evidence" value="ECO:0007669"/>
    <property type="project" value="InterPro"/>
</dbReference>
<keyword evidence="3" id="KW-0808">Transferase</keyword>
<dbReference type="InterPro" id="IPR035985">
    <property type="entry name" value="Ubiquitin-activating_enz"/>
</dbReference>
<dbReference type="Gene3D" id="3.40.50.720">
    <property type="entry name" value="NAD(P)-binding Rossmann-like Domain"/>
    <property type="match status" value="1"/>
</dbReference>
<evidence type="ECO:0000313" key="4">
    <source>
        <dbReference type="Proteomes" id="UP000186004"/>
    </source>
</evidence>
<dbReference type="SUPFAM" id="SSF69572">
    <property type="entry name" value="Activating enzymes of the ubiquitin-like proteins"/>
    <property type="match status" value="1"/>
</dbReference>
<dbReference type="GO" id="GO:0016779">
    <property type="term" value="F:nucleotidyltransferase activity"/>
    <property type="evidence" value="ECO:0007669"/>
    <property type="project" value="UniProtKB-KW"/>
</dbReference>
<dbReference type="PANTHER" id="PTHR43267:SF1">
    <property type="entry name" value="TRNA THREONYLCARBAMOYLADENOSINE DEHYDRATASE"/>
    <property type="match status" value="1"/>
</dbReference>
<gene>
    <name evidence="3" type="ORF">SAMN05444858_12616</name>
</gene>
<keyword evidence="3" id="KW-0548">Nucleotidyltransferase</keyword>
<evidence type="ECO:0000259" key="2">
    <source>
        <dbReference type="Pfam" id="PF00899"/>
    </source>
</evidence>
<dbReference type="InterPro" id="IPR000594">
    <property type="entry name" value="ThiF_NAD_FAD-bd"/>
</dbReference>
<dbReference type="GO" id="GO:0061503">
    <property type="term" value="F:tRNA threonylcarbamoyladenosine dehydratase"/>
    <property type="evidence" value="ECO:0007669"/>
    <property type="project" value="TreeGrafter"/>
</dbReference>
<feature type="domain" description="THIF-type NAD/FAD binding fold" evidence="2">
    <location>
        <begin position="185"/>
        <end position="440"/>
    </location>
</feature>
<evidence type="ECO:0000256" key="1">
    <source>
        <dbReference type="SAM" id="MobiDB-lite"/>
    </source>
</evidence>
<dbReference type="InterPro" id="IPR045886">
    <property type="entry name" value="ThiF/MoeB/HesA"/>
</dbReference>